<dbReference type="EMBL" id="JAFKCZ010000002">
    <property type="protein sequence ID" value="MBN7795571.1"/>
    <property type="molecule type" value="Genomic_DNA"/>
</dbReference>
<dbReference type="AlphaFoldDB" id="A0A939IIT1"/>
<protein>
    <submittedName>
        <fullName evidence="4">Tetratricopeptide repeat protein</fullName>
    </submittedName>
</protein>
<reference evidence="4" key="1">
    <citation type="submission" date="2021-02" db="EMBL/GenBank/DDBJ databases">
        <title>PHA producing bacteria isolated from coastal sediment in Guangdong, Shenzhen.</title>
        <authorList>
            <person name="Zheng W."/>
            <person name="Yu S."/>
            <person name="Huang Y."/>
        </authorList>
    </citation>
    <scope>NUCLEOTIDE SEQUENCE</scope>
    <source>
        <strain evidence="4">TN14-10</strain>
    </source>
</reference>
<dbReference type="InterPro" id="IPR038765">
    <property type="entry name" value="Papain-like_cys_pep_sf"/>
</dbReference>
<feature type="chain" id="PRO_5037276500" evidence="2">
    <location>
        <begin position="36"/>
        <end position="401"/>
    </location>
</feature>
<keyword evidence="2" id="KW-0732">Signal</keyword>
<dbReference type="Gene3D" id="3.10.620.30">
    <property type="match status" value="1"/>
</dbReference>
<dbReference type="PROSITE" id="PS50293">
    <property type="entry name" value="TPR_REGION"/>
    <property type="match status" value="1"/>
</dbReference>
<dbReference type="SMART" id="SM00028">
    <property type="entry name" value="TPR"/>
    <property type="match status" value="3"/>
</dbReference>
<dbReference type="InterPro" id="IPR011990">
    <property type="entry name" value="TPR-like_helical_dom_sf"/>
</dbReference>
<keyword evidence="1" id="KW-0802">TPR repeat</keyword>
<evidence type="ECO:0000313" key="5">
    <source>
        <dbReference type="Proteomes" id="UP000664303"/>
    </source>
</evidence>
<gene>
    <name evidence="4" type="ORF">JYP50_03145</name>
</gene>
<dbReference type="InterPro" id="IPR002931">
    <property type="entry name" value="Transglutaminase-like"/>
</dbReference>
<dbReference type="Pfam" id="PF13414">
    <property type="entry name" value="TPR_11"/>
    <property type="match status" value="1"/>
</dbReference>
<organism evidence="4 5">
    <name type="scientific">Parahaliea mediterranea</name>
    <dbReference type="NCBI Taxonomy" id="651086"/>
    <lineage>
        <taxon>Bacteria</taxon>
        <taxon>Pseudomonadati</taxon>
        <taxon>Pseudomonadota</taxon>
        <taxon>Gammaproteobacteria</taxon>
        <taxon>Cellvibrionales</taxon>
        <taxon>Halieaceae</taxon>
        <taxon>Parahaliea</taxon>
    </lineage>
</organism>
<feature type="repeat" description="TPR" evidence="1">
    <location>
        <begin position="313"/>
        <end position="346"/>
    </location>
</feature>
<dbReference type="PANTHER" id="PTHR12558:SF13">
    <property type="entry name" value="CELL DIVISION CYCLE PROTEIN 27 HOMOLOG"/>
    <property type="match status" value="1"/>
</dbReference>
<dbReference type="InterPro" id="IPR019734">
    <property type="entry name" value="TPR_rpt"/>
</dbReference>
<dbReference type="PANTHER" id="PTHR12558">
    <property type="entry name" value="CELL DIVISION CYCLE 16,23,27"/>
    <property type="match status" value="1"/>
</dbReference>
<dbReference type="Gene3D" id="1.25.40.10">
    <property type="entry name" value="Tetratricopeptide repeat domain"/>
    <property type="match status" value="1"/>
</dbReference>
<dbReference type="SUPFAM" id="SSF48452">
    <property type="entry name" value="TPR-like"/>
    <property type="match status" value="1"/>
</dbReference>
<accession>A0A939IIT1</accession>
<feature type="repeat" description="TPR" evidence="1">
    <location>
        <begin position="245"/>
        <end position="278"/>
    </location>
</feature>
<feature type="signal peptide" evidence="2">
    <location>
        <begin position="1"/>
        <end position="35"/>
    </location>
</feature>
<dbReference type="PROSITE" id="PS50005">
    <property type="entry name" value="TPR"/>
    <property type="match status" value="2"/>
</dbReference>
<dbReference type="RefSeq" id="WP_206559017.1">
    <property type="nucleotide sequence ID" value="NZ_JAFKCZ010000002.1"/>
</dbReference>
<dbReference type="SUPFAM" id="SSF54001">
    <property type="entry name" value="Cysteine proteinases"/>
    <property type="match status" value="1"/>
</dbReference>
<evidence type="ECO:0000313" key="4">
    <source>
        <dbReference type="EMBL" id="MBN7795571.1"/>
    </source>
</evidence>
<evidence type="ECO:0000256" key="2">
    <source>
        <dbReference type="SAM" id="SignalP"/>
    </source>
</evidence>
<name>A0A939IIT1_9GAMM</name>
<sequence>MAPESGTASRGIRGSRLRAGAACCLLAACLVSACARNPLHRAAVDQLPPLQWDGNVVTVAEVAATVPSPDLLGLSQEMRDFVARYAATSSQPRQRLVNLHRAVKGAGMLDLQYDPFADGTAAEAFNRASANCLTYAHLFVALAREAGLDARYQWLEVRPQWTRMGERVALRMHVNVLVDLPRGESFMVDIDPLQSRDIADSHPLRDSDGAALYHSNLAVDALAGGDLPTAWRQSVRALQLSPAMAQLWVNLGAIYRGAGQLQAAEDSYFRALKLNPGDRSAMNNLVVLYAQLGREDERAYWVERVERHREANPFYHAWLGDNAADEGAWDEALAHYRRALKLRPQDSRLLYAEGIIHYRRGDFDAATARIGEAIDRATLKGDIDQYRLQLEAVRREATAAL</sequence>
<dbReference type="Pfam" id="PF00515">
    <property type="entry name" value="TPR_1"/>
    <property type="match status" value="1"/>
</dbReference>
<keyword evidence="5" id="KW-1185">Reference proteome</keyword>
<evidence type="ECO:0000259" key="3">
    <source>
        <dbReference type="Pfam" id="PF01841"/>
    </source>
</evidence>
<proteinExistence type="predicted"/>
<feature type="domain" description="Transglutaminase-like" evidence="3">
    <location>
        <begin position="81"/>
        <end position="162"/>
    </location>
</feature>
<comment type="caution">
    <text evidence="4">The sequence shown here is derived from an EMBL/GenBank/DDBJ whole genome shotgun (WGS) entry which is preliminary data.</text>
</comment>
<dbReference type="Proteomes" id="UP000664303">
    <property type="component" value="Unassembled WGS sequence"/>
</dbReference>
<evidence type="ECO:0000256" key="1">
    <source>
        <dbReference type="PROSITE-ProRule" id="PRU00339"/>
    </source>
</evidence>
<dbReference type="Pfam" id="PF01841">
    <property type="entry name" value="Transglut_core"/>
    <property type="match status" value="1"/>
</dbReference>